<dbReference type="InterPro" id="IPR000594">
    <property type="entry name" value="ThiF_NAD_FAD-bd"/>
</dbReference>
<dbReference type="CDD" id="cd00757">
    <property type="entry name" value="ThiF_MoeB_HesA_family"/>
    <property type="match status" value="1"/>
</dbReference>
<accession>Q7MGM5</accession>
<feature type="domain" description="THIF-type NAD/FAD binding fold" evidence="2">
    <location>
        <begin position="14"/>
        <end position="267"/>
    </location>
</feature>
<dbReference type="InterPro" id="IPR035985">
    <property type="entry name" value="Ubiquitin-activating_enz"/>
</dbReference>
<dbReference type="HOGENOM" id="CLU_013325_10_3_6"/>
<dbReference type="GO" id="GO:0016779">
    <property type="term" value="F:nucleotidyltransferase activity"/>
    <property type="evidence" value="ECO:0007669"/>
    <property type="project" value="TreeGrafter"/>
</dbReference>
<comment type="similarity">
    <text evidence="1">Belongs to the HesA/MoeB/ThiF family.</text>
</comment>
<sequence>MRPIMLVDRLFTRYQRQIALTEFGESGQANLLQAHVLIIGCGGLGNAAALYLAAAGVGHLVLVDDDVVEESNLQRQIAFRQQHLASPKVDALAEQLKQLNAELRVRTISQRLDEERLNLEVMLADIVLDCTDNFPSRQLINQACLNQRTPLVSASAIGWKGQFIAFDFSSYHSIQSQQDTSSAASSVNPPCYHCLFPFAENAMQTKCSDAGVIGPVVGLMGNYQAIATIQKLATGAFQTTCHQLHLFDGLKLSWQHLAVVKDPSCRVCQIQKQESSNEHHSN</sequence>
<dbReference type="Proteomes" id="UP000002675">
    <property type="component" value="Chromosome I"/>
</dbReference>
<dbReference type="GO" id="GO:0005829">
    <property type="term" value="C:cytosol"/>
    <property type="evidence" value="ECO:0007669"/>
    <property type="project" value="TreeGrafter"/>
</dbReference>
<protein>
    <submittedName>
        <fullName evidence="3">Thiamine biosynthesis protein ThiF</fullName>
    </submittedName>
</protein>
<dbReference type="GO" id="GO:0008641">
    <property type="term" value="F:ubiquitin-like modifier activating enzyme activity"/>
    <property type="evidence" value="ECO:0007669"/>
    <property type="project" value="InterPro"/>
</dbReference>
<dbReference type="PANTHER" id="PTHR10953:SF240">
    <property type="entry name" value="SULFUR CARRIER PROTEIN THIS ADENYLYLTRANSFERASE"/>
    <property type="match status" value="1"/>
</dbReference>
<dbReference type="Pfam" id="PF00899">
    <property type="entry name" value="ThiF"/>
    <property type="match status" value="1"/>
</dbReference>
<proteinExistence type="inferred from homology"/>
<evidence type="ECO:0000256" key="1">
    <source>
        <dbReference type="ARBA" id="ARBA00009919"/>
    </source>
</evidence>
<dbReference type="GO" id="GO:0004792">
    <property type="term" value="F:thiosulfate-cyanide sulfurtransferase activity"/>
    <property type="evidence" value="ECO:0007669"/>
    <property type="project" value="TreeGrafter"/>
</dbReference>
<evidence type="ECO:0000259" key="2">
    <source>
        <dbReference type="Pfam" id="PF00899"/>
    </source>
</evidence>
<evidence type="ECO:0000313" key="3">
    <source>
        <dbReference type="EMBL" id="BAC95969.1"/>
    </source>
</evidence>
<dbReference type="EMBL" id="BA000037">
    <property type="protein sequence ID" value="BAC95969.1"/>
    <property type="molecule type" value="Genomic_DNA"/>
</dbReference>
<gene>
    <name evidence="3" type="ordered locus">VV3205</name>
</gene>
<evidence type="ECO:0000313" key="4">
    <source>
        <dbReference type="Proteomes" id="UP000002675"/>
    </source>
</evidence>
<dbReference type="AlphaFoldDB" id="Q7MGM5"/>
<dbReference type="InterPro" id="IPR045886">
    <property type="entry name" value="ThiF/MoeB/HesA"/>
</dbReference>
<organism evidence="3 4">
    <name type="scientific">Vibrio vulnificus (strain YJ016)</name>
    <dbReference type="NCBI Taxonomy" id="196600"/>
    <lineage>
        <taxon>Bacteria</taxon>
        <taxon>Pseudomonadati</taxon>
        <taxon>Pseudomonadota</taxon>
        <taxon>Gammaproteobacteria</taxon>
        <taxon>Vibrionales</taxon>
        <taxon>Vibrionaceae</taxon>
        <taxon>Vibrio</taxon>
    </lineage>
</organism>
<dbReference type="eggNOG" id="COG0476">
    <property type="taxonomic scope" value="Bacteria"/>
</dbReference>
<dbReference type="STRING" id="672.VV93_v1c29240"/>
<dbReference type="FunFam" id="3.40.50.720:FF:000080">
    <property type="entry name" value="Thiazole biosynthesis adenylyltransferase ThiF"/>
    <property type="match status" value="1"/>
</dbReference>
<dbReference type="KEGG" id="vvy:VV3205"/>
<dbReference type="PANTHER" id="PTHR10953">
    <property type="entry name" value="UBIQUITIN-ACTIVATING ENZYME E1"/>
    <property type="match status" value="1"/>
</dbReference>
<dbReference type="GO" id="GO:0008146">
    <property type="term" value="F:sulfotransferase activity"/>
    <property type="evidence" value="ECO:0007669"/>
    <property type="project" value="TreeGrafter"/>
</dbReference>
<reference evidence="3 4" key="1">
    <citation type="journal article" date="2003" name="Genome Res.">
        <title>Comparative genome analysis of Vibrio vulnificus, a marine pathogen.</title>
        <authorList>
            <person name="Chen C.Y."/>
            <person name="Wu K.M."/>
            <person name="Chang Y.C."/>
            <person name="Chang C.H."/>
            <person name="Tsai H.C."/>
            <person name="Liao T.L."/>
            <person name="Liu Y.M."/>
            <person name="Chen H.J."/>
            <person name="Shen A.B."/>
            <person name="Li J.C."/>
            <person name="Su T.L."/>
            <person name="Shao C.P."/>
            <person name="Lee C.T."/>
            <person name="Hor L.I."/>
            <person name="Tsai S.F."/>
        </authorList>
    </citation>
    <scope>NUCLEOTIDE SEQUENCE [LARGE SCALE GENOMIC DNA]</scope>
    <source>
        <strain evidence="3 4">YJ016</strain>
    </source>
</reference>
<dbReference type="Gene3D" id="3.40.50.720">
    <property type="entry name" value="NAD(P)-binding Rossmann-like Domain"/>
    <property type="match status" value="1"/>
</dbReference>
<dbReference type="SUPFAM" id="SSF69572">
    <property type="entry name" value="Activating enzymes of the ubiquitin-like proteins"/>
    <property type="match status" value="1"/>
</dbReference>
<name>Q7MGM5_VIBVY</name>